<name>A0A197JJG6_9FUNG</name>
<gene>
    <name evidence="1" type="ORF">K457DRAFT_24078</name>
</gene>
<dbReference type="Proteomes" id="UP000078512">
    <property type="component" value="Unassembled WGS sequence"/>
</dbReference>
<dbReference type="PANTHER" id="PTHR34825:SF1">
    <property type="entry name" value="AAA-ATPASE-LIKE DOMAIN-CONTAINING PROTEIN"/>
    <property type="match status" value="1"/>
</dbReference>
<organism evidence="1 2">
    <name type="scientific">Linnemannia elongata AG-77</name>
    <dbReference type="NCBI Taxonomy" id="1314771"/>
    <lineage>
        <taxon>Eukaryota</taxon>
        <taxon>Fungi</taxon>
        <taxon>Fungi incertae sedis</taxon>
        <taxon>Mucoromycota</taxon>
        <taxon>Mortierellomycotina</taxon>
        <taxon>Mortierellomycetes</taxon>
        <taxon>Mortierellales</taxon>
        <taxon>Mortierellaceae</taxon>
        <taxon>Linnemannia</taxon>
    </lineage>
</organism>
<accession>A0A197JJG6</accession>
<reference evidence="1 2" key="1">
    <citation type="submission" date="2016-05" db="EMBL/GenBank/DDBJ databases">
        <title>Genome sequencing reveals origins of a unique bacterial endosymbiosis in the earliest lineages of terrestrial Fungi.</title>
        <authorList>
            <consortium name="DOE Joint Genome Institute"/>
            <person name="Uehling J."/>
            <person name="Gryganskyi A."/>
            <person name="Hameed K."/>
            <person name="Tschaplinski T."/>
            <person name="Misztal P."/>
            <person name="Wu S."/>
            <person name="Desiro A."/>
            <person name="Vande Pol N."/>
            <person name="Du Z.-Y."/>
            <person name="Zienkiewicz A."/>
            <person name="Zienkiewicz K."/>
            <person name="Morin E."/>
            <person name="Tisserant E."/>
            <person name="Splivallo R."/>
            <person name="Hainaut M."/>
            <person name="Henrissat B."/>
            <person name="Ohm R."/>
            <person name="Kuo A."/>
            <person name="Yan J."/>
            <person name="Lipzen A."/>
            <person name="Nolan M."/>
            <person name="Labutti K."/>
            <person name="Barry K."/>
            <person name="Goldstein A."/>
            <person name="Labbe J."/>
            <person name="Schadt C."/>
            <person name="Tuskan G."/>
            <person name="Grigoriev I."/>
            <person name="Martin F."/>
            <person name="Vilgalys R."/>
            <person name="Bonito G."/>
        </authorList>
    </citation>
    <scope>NUCLEOTIDE SEQUENCE [LARGE SCALE GENOMIC DNA]</scope>
    <source>
        <strain evidence="1 2">AG-77</strain>
    </source>
</reference>
<dbReference type="OrthoDB" id="5380555at2759"/>
<sequence>MASMRACANVVHNILSSAKSPEDPLSMIKGIYLMADEYDSYSNDYLVPIDSVQWKPPRRADTDSLLKGFWASVKSELGYRKIAKCYITGVSPQSLADNTSEFNAARFVSWRPEVVGFCGLTEADVAAALALVSESAVEAEKHLKIMRDHYNGYNFVPGGQGPLTYNTNTCLEYLESLAEGEPMEDPLSVLNSEASEVSLRLLAVSPVATRLLEDGLFSGSEQGKNVEEGLIPFDKIGQTFTLASLAGELSKSKAAWLSSLINDGLIDKIVGLYARGMQQRDVGVRDFQKKEVDHCNSMRFTLLANIHPSLRKAGVETTITKPSGTPGRIDLLVSVPLQKWLFVLEWKSIQIDFIQIGSGTRLKRANILTDISDASKVLDLKFRSDKFRAGQTIKDWILFGPKDGKERSAEQQLREYMQSPEIERWKRDSYTITPVLVVVVGSCHILLWNLDGDTLDSSPRLALE</sequence>
<keyword evidence="2" id="KW-1185">Reference proteome</keyword>
<dbReference type="EMBL" id="KV442093">
    <property type="protein sequence ID" value="OAQ24514.1"/>
    <property type="molecule type" value="Genomic_DNA"/>
</dbReference>
<evidence type="ECO:0000313" key="1">
    <source>
        <dbReference type="EMBL" id="OAQ24514.1"/>
    </source>
</evidence>
<dbReference type="AlphaFoldDB" id="A0A197JJG6"/>
<proteinExistence type="predicted"/>
<evidence type="ECO:0000313" key="2">
    <source>
        <dbReference type="Proteomes" id="UP000078512"/>
    </source>
</evidence>
<protein>
    <submittedName>
        <fullName evidence="1">Uncharacterized protein</fullName>
    </submittedName>
</protein>
<dbReference type="PANTHER" id="PTHR34825">
    <property type="entry name" value="CONSERVED PROTEIN, WITH A WEAK D-GALACTARATE DEHYDRATASE/ALTRONATE HYDROLASE DOMAIN"/>
    <property type="match status" value="1"/>
</dbReference>